<name>A0A6F8Y371_9ACTN</name>
<dbReference type="GO" id="GO:0003700">
    <property type="term" value="F:DNA-binding transcription factor activity"/>
    <property type="evidence" value="ECO:0007669"/>
    <property type="project" value="InterPro"/>
</dbReference>
<keyword evidence="4" id="KW-1185">Reference proteome</keyword>
<dbReference type="GO" id="GO:0006950">
    <property type="term" value="P:response to stress"/>
    <property type="evidence" value="ECO:0007669"/>
    <property type="project" value="TreeGrafter"/>
</dbReference>
<dbReference type="SUPFAM" id="SSF46785">
    <property type="entry name" value="Winged helix' DNA-binding domain"/>
    <property type="match status" value="1"/>
</dbReference>
<evidence type="ECO:0000313" key="4">
    <source>
        <dbReference type="Proteomes" id="UP000502508"/>
    </source>
</evidence>
<dbReference type="Pfam" id="PF12802">
    <property type="entry name" value="MarR_2"/>
    <property type="match status" value="1"/>
</dbReference>
<proteinExistence type="predicted"/>
<sequence length="191" mass="20876">MSDDLLDDPRLTAVGLFFEVHTGLNARFAAQLCEHGLSPVEFEVLMRLARSPDRQLRMTDLASQTSLSTSGVTRVVDRMERDRYIARRACSSDRRSSYAVITQSGLTKLEQILPGHLALVEEWFTGRLPGDQLATVLDALRTIRDAVNPGATAGSSLGDSDRASHSRPRPEEQSDGAEPSGDAAERLVVEV</sequence>
<dbReference type="SMART" id="SM00347">
    <property type="entry name" value="HTH_MARR"/>
    <property type="match status" value="1"/>
</dbReference>
<reference evidence="3 4" key="2">
    <citation type="submission" date="2020-03" db="EMBL/GenBank/DDBJ databases">
        <authorList>
            <person name="Ichikawa N."/>
            <person name="Kimura A."/>
            <person name="Kitahashi Y."/>
            <person name="Uohara A."/>
        </authorList>
    </citation>
    <scope>NUCLEOTIDE SEQUENCE [LARGE SCALE GENOMIC DNA]</scope>
    <source>
        <strain evidence="3 4">NBRC 107702</strain>
    </source>
</reference>
<dbReference type="InterPro" id="IPR036390">
    <property type="entry name" value="WH_DNA-bd_sf"/>
</dbReference>
<dbReference type="Gene3D" id="1.10.10.10">
    <property type="entry name" value="Winged helix-like DNA-binding domain superfamily/Winged helix DNA-binding domain"/>
    <property type="match status" value="1"/>
</dbReference>
<organism evidence="3 4">
    <name type="scientific">Phytohabitans flavus</name>
    <dbReference type="NCBI Taxonomy" id="1076124"/>
    <lineage>
        <taxon>Bacteria</taxon>
        <taxon>Bacillati</taxon>
        <taxon>Actinomycetota</taxon>
        <taxon>Actinomycetes</taxon>
        <taxon>Micromonosporales</taxon>
        <taxon>Micromonosporaceae</taxon>
    </lineage>
</organism>
<dbReference type="PANTHER" id="PTHR33164:SF99">
    <property type="entry name" value="MARR FAMILY REGULATORY PROTEIN"/>
    <property type="match status" value="1"/>
</dbReference>
<evidence type="ECO:0000259" key="2">
    <source>
        <dbReference type="PROSITE" id="PS50995"/>
    </source>
</evidence>
<dbReference type="InterPro" id="IPR036388">
    <property type="entry name" value="WH-like_DNA-bd_sf"/>
</dbReference>
<evidence type="ECO:0000313" key="3">
    <source>
        <dbReference type="EMBL" id="BCB80556.1"/>
    </source>
</evidence>
<evidence type="ECO:0000256" key="1">
    <source>
        <dbReference type="SAM" id="MobiDB-lite"/>
    </source>
</evidence>
<dbReference type="KEGG" id="pfla:Pflav_069660"/>
<dbReference type="EMBL" id="AP022870">
    <property type="protein sequence ID" value="BCB80556.1"/>
    <property type="molecule type" value="Genomic_DNA"/>
</dbReference>
<dbReference type="AlphaFoldDB" id="A0A6F8Y371"/>
<feature type="domain" description="HTH marR-type" evidence="2">
    <location>
        <begin position="1"/>
        <end position="145"/>
    </location>
</feature>
<dbReference type="RefSeq" id="WP_173040673.1">
    <property type="nucleotide sequence ID" value="NZ_AP022870.1"/>
</dbReference>
<dbReference type="PANTHER" id="PTHR33164">
    <property type="entry name" value="TRANSCRIPTIONAL REGULATOR, MARR FAMILY"/>
    <property type="match status" value="1"/>
</dbReference>
<dbReference type="InterPro" id="IPR000835">
    <property type="entry name" value="HTH_MarR-typ"/>
</dbReference>
<protein>
    <recommendedName>
        <fullName evidence="2">HTH marR-type domain-containing protein</fullName>
    </recommendedName>
</protein>
<dbReference type="PROSITE" id="PS50995">
    <property type="entry name" value="HTH_MARR_2"/>
    <property type="match status" value="1"/>
</dbReference>
<feature type="compositionally biased region" description="Basic and acidic residues" evidence="1">
    <location>
        <begin position="159"/>
        <end position="172"/>
    </location>
</feature>
<reference evidence="3 4" key="1">
    <citation type="submission" date="2020-03" db="EMBL/GenBank/DDBJ databases">
        <title>Whole genome shotgun sequence of Phytohabitans flavus NBRC 107702.</title>
        <authorList>
            <person name="Komaki H."/>
            <person name="Tamura T."/>
        </authorList>
    </citation>
    <scope>NUCLEOTIDE SEQUENCE [LARGE SCALE GENOMIC DNA]</scope>
    <source>
        <strain evidence="3 4">NBRC 107702</strain>
    </source>
</reference>
<gene>
    <name evidence="3" type="ORF">Pflav_069660</name>
</gene>
<dbReference type="Proteomes" id="UP000502508">
    <property type="component" value="Chromosome"/>
</dbReference>
<accession>A0A6F8Y371</accession>
<feature type="region of interest" description="Disordered" evidence="1">
    <location>
        <begin position="148"/>
        <end position="191"/>
    </location>
</feature>
<dbReference type="InterPro" id="IPR039422">
    <property type="entry name" value="MarR/SlyA-like"/>
</dbReference>